<evidence type="ECO:0000313" key="5">
    <source>
        <dbReference type="EMBL" id="ABR47470.1"/>
    </source>
</evidence>
<proteinExistence type="predicted"/>
<evidence type="ECO:0000256" key="2">
    <source>
        <dbReference type="ARBA" id="ARBA00023125"/>
    </source>
</evidence>
<dbReference type="OrthoDB" id="9799482at2"/>
<dbReference type="InterPro" id="IPR036390">
    <property type="entry name" value="WH_DNA-bd_sf"/>
</dbReference>
<evidence type="ECO:0000256" key="3">
    <source>
        <dbReference type="ARBA" id="ARBA00023163"/>
    </source>
</evidence>
<dbReference type="InterPro" id="IPR036388">
    <property type="entry name" value="WH-like_DNA-bd_sf"/>
</dbReference>
<dbReference type="GO" id="GO:0003700">
    <property type="term" value="F:DNA-binding transcription factor activity"/>
    <property type="evidence" value="ECO:0007669"/>
    <property type="project" value="InterPro"/>
</dbReference>
<gene>
    <name evidence="5" type="ordered locus">Amet_1264</name>
</gene>
<dbReference type="PANTHER" id="PTHR43537:SF5">
    <property type="entry name" value="UXU OPERON TRANSCRIPTIONAL REGULATOR"/>
    <property type="match status" value="1"/>
</dbReference>
<dbReference type="CDD" id="cd07377">
    <property type="entry name" value="WHTH_GntR"/>
    <property type="match status" value="1"/>
</dbReference>
<dbReference type="STRING" id="293826.Amet_1264"/>
<dbReference type="PROSITE" id="PS50949">
    <property type="entry name" value="HTH_GNTR"/>
    <property type="match status" value="1"/>
</dbReference>
<keyword evidence="6" id="KW-1185">Reference proteome</keyword>
<dbReference type="InterPro" id="IPR008920">
    <property type="entry name" value="TF_FadR/GntR_C"/>
</dbReference>
<dbReference type="SMART" id="SM00895">
    <property type="entry name" value="FCD"/>
    <property type="match status" value="1"/>
</dbReference>
<dbReference type="Pfam" id="PF00392">
    <property type="entry name" value="GntR"/>
    <property type="match status" value="1"/>
</dbReference>
<dbReference type="Gene3D" id="1.20.120.530">
    <property type="entry name" value="GntR ligand-binding domain-like"/>
    <property type="match status" value="1"/>
</dbReference>
<name>A6TMQ2_ALKMQ</name>
<dbReference type="HOGENOM" id="CLU_017584_9_1_9"/>
<sequence>MEARKTNTSGIVYKTIEEKILNREWVSGSKISSENQLSLELGVSRMSVREAIEKMVALNILTKKQGEGTFVNDLSPSIYLNSLIPMILLNKDNLLDVLAFRKVIEVDSARLCAERCDDETIVSLEKYYQVMCDNKNKSPKFTHADYQFHIEIAKGTKNSLIIKVNSVLTDIWTHQQKEINGYLGPHGGVNEHEKILNAIKDRDPELAALFMRRHIERTINEIRAIKEDRKVINIDVK</sequence>
<dbReference type="InterPro" id="IPR000524">
    <property type="entry name" value="Tscrpt_reg_HTH_GntR"/>
</dbReference>
<dbReference type="SUPFAM" id="SSF48008">
    <property type="entry name" value="GntR ligand-binding domain-like"/>
    <property type="match status" value="1"/>
</dbReference>
<dbReference type="Gene3D" id="1.10.10.10">
    <property type="entry name" value="Winged helix-like DNA-binding domain superfamily/Winged helix DNA-binding domain"/>
    <property type="match status" value="1"/>
</dbReference>
<dbReference type="InterPro" id="IPR011711">
    <property type="entry name" value="GntR_C"/>
</dbReference>
<evidence type="ECO:0000256" key="1">
    <source>
        <dbReference type="ARBA" id="ARBA00023015"/>
    </source>
</evidence>
<dbReference type="SMART" id="SM00345">
    <property type="entry name" value="HTH_GNTR"/>
    <property type="match status" value="1"/>
</dbReference>
<feature type="domain" description="HTH gntR-type" evidence="4">
    <location>
        <begin position="6"/>
        <end position="74"/>
    </location>
</feature>
<dbReference type="PANTHER" id="PTHR43537">
    <property type="entry name" value="TRANSCRIPTIONAL REGULATOR, GNTR FAMILY"/>
    <property type="match status" value="1"/>
</dbReference>
<keyword evidence="1" id="KW-0805">Transcription regulation</keyword>
<dbReference type="SUPFAM" id="SSF46785">
    <property type="entry name" value="Winged helix' DNA-binding domain"/>
    <property type="match status" value="1"/>
</dbReference>
<accession>A6TMQ2</accession>
<dbReference type="KEGG" id="amt:Amet_1264"/>
<dbReference type="GO" id="GO:0003677">
    <property type="term" value="F:DNA binding"/>
    <property type="evidence" value="ECO:0007669"/>
    <property type="project" value="UniProtKB-KW"/>
</dbReference>
<organism evidence="5 6">
    <name type="scientific">Alkaliphilus metalliredigens (strain QYMF)</name>
    <dbReference type="NCBI Taxonomy" id="293826"/>
    <lineage>
        <taxon>Bacteria</taxon>
        <taxon>Bacillati</taxon>
        <taxon>Bacillota</taxon>
        <taxon>Clostridia</taxon>
        <taxon>Peptostreptococcales</taxon>
        <taxon>Natronincolaceae</taxon>
        <taxon>Alkaliphilus</taxon>
    </lineage>
</organism>
<keyword evidence="2" id="KW-0238">DNA-binding</keyword>
<dbReference type="RefSeq" id="WP_012062511.1">
    <property type="nucleotide sequence ID" value="NC_009633.1"/>
</dbReference>
<reference evidence="6" key="1">
    <citation type="journal article" date="2016" name="Genome Announc.">
        <title>Complete genome sequence of Alkaliphilus metalliredigens strain QYMF, an alkaliphilic and metal-reducing bacterium isolated from borax-contaminated leachate ponds.</title>
        <authorList>
            <person name="Hwang C."/>
            <person name="Copeland A."/>
            <person name="Lucas S."/>
            <person name="Lapidus A."/>
            <person name="Barry K."/>
            <person name="Detter J.C."/>
            <person name="Glavina Del Rio T."/>
            <person name="Hammon N."/>
            <person name="Israni S."/>
            <person name="Dalin E."/>
            <person name="Tice H."/>
            <person name="Pitluck S."/>
            <person name="Chertkov O."/>
            <person name="Brettin T."/>
            <person name="Bruce D."/>
            <person name="Han C."/>
            <person name="Schmutz J."/>
            <person name="Larimer F."/>
            <person name="Land M.L."/>
            <person name="Hauser L."/>
            <person name="Kyrpides N."/>
            <person name="Mikhailova N."/>
            <person name="Ye Q."/>
            <person name="Zhou J."/>
            <person name="Richardson P."/>
            <person name="Fields M.W."/>
        </authorList>
    </citation>
    <scope>NUCLEOTIDE SEQUENCE [LARGE SCALE GENOMIC DNA]</scope>
    <source>
        <strain evidence="6">QYMF</strain>
    </source>
</reference>
<dbReference type="eggNOG" id="COG2186">
    <property type="taxonomic scope" value="Bacteria"/>
</dbReference>
<dbReference type="EMBL" id="CP000724">
    <property type="protein sequence ID" value="ABR47470.1"/>
    <property type="molecule type" value="Genomic_DNA"/>
</dbReference>
<protein>
    <submittedName>
        <fullName evidence="5">GntR domain protein</fullName>
    </submittedName>
</protein>
<dbReference type="Pfam" id="PF07729">
    <property type="entry name" value="FCD"/>
    <property type="match status" value="1"/>
</dbReference>
<dbReference type="Proteomes" id="UP000001572">
    <property type="component" value="Chromosome"/>
</dbReference>
<evidence type="ECO:0000259" key="4">
    <source>
        <dbReference type="PROSITE" id="PS50949"/>
    </source>
</evidence>
<evidence type="ECO:0000313" key="6">
    <source>
        <dbReference type="Proteomes" id="UP000001572"/>
    </source>
</evidence>
<keyword evidence="3" id="KW-0804">Transcription</keyword>
<dbReference type="AlphaFoldDB" id="A6TMQ2"/>